<accession>A0AAN9JNC7</accession>
<protein>
    <recommendedName>
        <fullName evidence="8">AAA+ ATPase domain-containing protein</fullName>
    </recommendedName>
</protein>
<dbReference type="InterPro" id="IPR000253">
    <property type="entry name" value="FHA_dom"/>
</dbReference>
<dbReference type="EMBL" id="JAYKXN010000003">
    <property type="protein sequence ID" value="KAK7302232.1"/>
    <property type="molecule type" value="Genomic_DNA"/>
</dbReference>
<keyword evidence="2" id="KW-0547">Nucleotide-binding</keyword>
<dbReference type="AlphaFoldDB" id="A0AAN9JNC7"/>
<dbReference type="Pfam" id="PF00498">
    <property type="entry name" value="FHA"/>
    <property type="match status" value="1"/>
</dbReference>
<dbReference type="InterPro" id="IPR051701">
    <property type="entry name" value="Mito_OM_Translocase_MSP1"/>
</dbReference>
<keyword evidence="7" id="KW-1133">Transmembrane helix</keyword>
<keyword evidence="5" id="KW-0496">Mitochondrion</keyword>
<evidence type="ECO:0000259" key="8">
    <source>
        <dbReference type="SMART" id="SM00382"/>
    </source>
</evidence>
<comment type="subcellular location">
    <subcellularLocation>
        <location evidence="1">Mitochondrion outer membrane</location>
        <topology evidence="1">Single-pass membrane protein</topology>
    </subcellularLocation>
</comment>
<keyword evidence="7" id="KW-0812">Transmembrane</keyword>
<dbReference type="Gene3D" id="1.10.8.60">
    <property type="match status" value="1"/>
</dbReference>
<dbReference type="InterPro" id="IPR003960">
    <property type="entry name" value="ATPase_AAA_CS"/>
</dbReference>
<feature type="domain" description="AAA+ ATPase" evidence="8">
    <location>
        <begin position="988"/>
        <end position="1125"/>
    </location>
</feature>
<organism evidence="9 10">
    <name type="scientific">Clitoria ternatea</name>
    <name type="common">Butterfly pea</name>
    <dbReference type="NCBI Taxonomy" id="43366"/>
    <lineage>
        <taxon>Eukaryota</taxon>
        <taxon>Viridiplantae</taxon>
        <taxon>Streptophyta</taxon>
        <taxon>Embryophyta</taxon>
        <taxon>Tracheophyta</taxon>
        <taxon>Spermatophyta</taxon>
        <taxon>Magnoliopsida</taxon>
        <taxon>eudicotyledons</taxon>
        <taxon>Gunneridae</taxon>
        <taxon>Pentapetalae</taxon>
        <taxon>rosids</taxon>
        <taxon>fabids</taxon>
        <taxon>Fabales</taxon>
        <taxon>Fabaceae</taxon>
        <taxon>Papilionoideae</taxon>
        <taxon>50 kb inversion clade</taxon>
        <taxon>NPAAA clade</taxon>
        <taxon>indigoferoid/millettioid clade</taxon>
        <taxon>Phaseoleae</taxon>
        <taxon>Clitoria</taxon>
    </lineage>
</organism>
<dbReference type="CDD" id="cd00060">
    <property type="entry name" value="FHA"/>
    <property type="match status" value="1"/>
</dbReference>
<dbReference type="SUPFAM" id="SSF52540">
    <property type="entry name" value="P-loop containing nucleoside triphosphate hydrolases"/>
    <property type="match status" value="1"/>
</dbReference>
<dbReference type="CDD" id="cd19520">
    <property type="entry name" value="RecA-like_ATAD1"/>
    <property type="match status" value="1"/>
</dbReference>
<evidence type="ECO:0000256" key="7">
    <source>
        <dbReference type="SAM" id="Phobius"/>
    </source>
</evidence>
<dbReference type="InterPro" id="IPR027417">
    <property type="entry name" value="P-loop_NTPase"/>
</dbReference>
<comment type="caution">
    <text evidence="9">The sequence shown here is derived from an EMBL/GenBank/DDBJ whole genome shotgun (WGS) entry which is preliminary data.</text>
</comment>
<dbReference type="InterPro" id="IPR008984">
    <property type="entry name" value="SMAD_FHA_dom_sf"/>
</dbReference>
<dbReference type="InterPro" id="IPR056653">
    <property type="entry name" value="DUF7751"/>
</dbReference>
<dbReference type="Gene3D" id="2.60.200.20">
    <property type="match status" value="1"/>
</dbReference>
<feature type="compositionally biased region" description="Polar residues" evidence="6">
    <location>
        <begin position="333"/>
        <end position="356"/>
    </location>
</feature>
<feature type="transmembrane region" description="Helical" evidence="7">
    <location>
        <begin position="23"/>
        <end position="47"/>
    </location>
</feature>
<feature type="compositionally biased region" description="Low complexity" evidence="6">
    <location>
        <begin position="58"/>
        <end position="94"/>
    </location>
</feature>
<evidence type="ECO:0000256" key="2">
    <source>
        <dbReference type="ARBA" id="ARBA00022741"/>
    </source>
</evidence>
<keyword evidence="4" id="KW-0067">ATP-binding</keyword>
<evidence type="ECO:0000256" key="3">
    <source>
        <dbReference type="ARBA" id="ARBA00022787"/>
    </source>
</evidence>
<keyword evidence="7" id="KW-0472">Membrane</keyword>
<dbReference type="SMART" id="SM00382">
    <property type="entry name" value="AAA"/>
    <property type="match status" value="1"/>
</dbReference>
<dbReference type="FunFam" id="3.40.50.300:FF:000416">
    <property type="entry name" value="p-loop nucleoside triphosphate hydrolase superfamily protein"/>
    <property type="match status" value="1"/>
</dbReference>
<name>A0AAN9JNC7_CLITE</name>
<feature type="region of interest" description="Disordered" evidence="6">
    <location>
        <begin position="333"/>
        <end position="377"/>
    </location>
</feature>
<dbReference type="PANTHER" id="PTHR45644">
    <property type="entry name" value="AAA ATPASE, PUTATIVE (AFU_ORTHOLOGUE AFUA_2G12920)-RELATED-RELATED"/>
    <property type="match status" value="1"/>
</dbReference>
<evidence type="ECO:0000256" key="5">
    <source>
        <dbReference type="ARBA" id="ARBA00023128"/>
    </source>
</evidence>
<dbReference type="SUPFAM" id="SSF49879">
    <property type="entry name" value="SMAD/FHA domain"/>
    <property type="match status" value="1"/>
</dbReference>
<evidence type="ECO:0000256" key="4">
    <source>
        <dbReference type="ARBA" id="ARBA00022840"/>
    </source>
</evidence>
<dbReference type="PROSITE" id="PS00674">
    <property type="entry name" value="AAA"/>
    <property type="match status" value="1"/>
</dbReference>
<dbReference type="Pfam" id="PF24933">
    <property type="entry name" value="DUF7751"/>
    <property type="match status" value="1"/>
</dbReference>
<evidence type="ECO:0000256" key="6">
    <source>
        <dbReference type="SAM" id="MobiDB-lite"/>
    </source>
</evidence>
<evidence type="ECO:0000313" key="9">
    <source>
        <dbReference type="EMBL" id="KAK7302232.1"/>
    </source>
</evidence>
<dbReference type="Gene3D" id="3.40.50.300">
    <property type="entry name" value="P-loop containing nucleotide triphosphate hydrolases"/>
    <property type="match status" value="1"/>
</dbReference>
<dbReference type="InterPro" id="IPR003593">
    <property type="entry name" value="AAA+_ATPase"/>
</dbReference>
<dbReference type="GO" id="GO:0016887">
    <property type="term" value="F:ATP hydrolysis activity"/>
    <property type="evidence" value="ECO:0007669"/>
    <property type="project" value="InterPro"/>
</dbReference>
<keyword evidence="10" id="KW-1185">Reference proteome</keyword>
<keyword evidence="3" id="KW-1000">Mitochondrion outer membrane</keyword>
<dbReference type="GO" id="GO:0005524">
    <property type="term" value="F:ATP binding"/>
    <property type="evidence" value="ECO:0007669"/>
    <property type="project" value="UniProtKB-KW"/>
</dbReference>
<dbReference type="PANTHER" id="PTHR45644:SF39">
    <property type="entry name" value="AAA-TYPE ATPASE FAMILY PROTEIN-RELATED"/>
    <property type="match status" value="1"/>
</dbReference>
<dbReference type="InterPro" id="IPR041569">
    <property type="entry name" value="AAA_lid_3"/>
</dbReference>
<proteinExistence type="predicted"/>
<dbReference type="GO" id="GO:0005741">
    <property type="term" value="C:mitochondrial outer membrane"/>
    <property type="evidence" value="ECO:0007669"/>
    <property type="project" value="UniProtKB-SubCell"/>
</dbReference>
<gene>
    <name evidence="9" type="ORF">RJT34_13116</name>
</gene>
<dbReference type="Pfam" id="PF00004">
    <property type="entry name" value="AAA"/>
    <property type="match status" value="1"/>
</dbReference>
<dbReference type="InterPro" id="IPR003959">
    <property type="entry name" value="ATPase_AAA_core"/>
</dbReference>
<evidence type="ECO:0000256" key="1">
    <source>
        <dbReference type="ARBA" id="ARBA00004572"/>
    </source>
</evidence>
<feature type="region of interest" description="Disordered" evidence="6">
    <location>
        <begin position="566"/>
        <end position="601"/>
    </location>
</feature>
<evidence type="ECO:0000313" key="10">
    <source>
        <dbReference type="Proteomes" id="UP001359559"/>
    </source>
</evidence>
<dbReference type="Proteomes" id="UP001359559">
    <property type="component" value="Unassembled WGS sequence"/>
</dbReference>
<dbReference type="Pfam" id="PF17862">
    <property type="entry name" value="AAA_lid_3"/>
    <property type="match status" value="1"/>
</dbReference>
<feature type="region of interest" description="Disordered" evidence="6">
    <location>
        <begin position="55"/>
        <end position="152"/>
    </location>
</feature>
<reference evidence="9 10" key="1">
    <citation type="submission" date="2024-01" db="EMBL/GenBank/DDBJ databases">
        <title>The genomes of 5 underutilized Papilionoideae crops provide insights into root nodulation and disease resistance.</title>
        <authorList>
            <person name="Yuan L."/>
        </authorList>
    </citation>
    <scope>NUCLEOTIDE SEQUENCE [LARGE SCALE GENOMIC DNA]</scope>
    <source>
        <strain evidence="9">LY-2023</strain>
        <tissue evidence="9">Leaf</tissue>
    </source>
</reference>
<feature type="compositionally biased region" description="Polar residues" evidence="6">
    <location>
        <begin position="141"/>
        <end position="152"/>
    </location>
</feature>
<sequence>MVRVLMVTSNVYKKKKRKLYKILHSYISFSLSNFFLSFLFCVCLWLKPNTEQEGSMVSTRRNSGSFSNNNNNNNKRPSSSSSEDKPPSSSSPSPKRQKVDNADKPMPPPETSKEFASPEPPADPGDCHQIAAPADSDNKTDNSTPIADGSSPTIVAEMHRGTFSSWSAYQKQNLNFEASVPWCRLLSQSAQNPNVSISTPNFTVGSSRSCNFPLKDQTISANLCKIKHTQREGSAVAVLESIGSKGAVLVNGTLVKKGTSCVLNSGDEVAFGVMGNYTYIFQQVNAEVPVKGAEVQSAFGKVFHIERRAGDPSAVAGANILASLSTIRQNNITRWKSSSQPTSKPHQGPDVSTSHSVDTETELDGLEGNSAPSLENDKAADVGAIDKNSPMDCDPDAVGTETGNVMEERNGMRDTQVASTSGTSVRCAVFKEDVHTAILDGKELEVSFDNFPYYLSENTKNVLIAACFIYLKHKEHAKYTTDLATINPRILLSGPAGSEIYQEILVKALAKHFGAKLLLFDSHSLLGGLSSKEAELLKDGFDAEKSCNSAKQTPTATDMVKNLDSLAGESDAPSSSNAPTSYGFEAQPKFETDNVPSTSGSAKNCSFKLGDRVKYSCSSSGGLYPTSSRGPANGSRGKVVLLFDDNPLSKIGVRFDKPIADGVDLGGACEGGQGFFCNSTDLRLENSGIEELDKLLINTLFEVVRSESRNAPFILFMKDAEKSIVGNGDAYAFKSKLEKLPDNVVVIGSHTHTDSRKEKSHPGGLLFTKFGSNQTALLDLAFPDSFGRLHDRGKEVPKPNKTLTKLFPNKVTIHMPQDEALQASWKQQLDRDVETLKIKGNLHHLRTVLGRSGMECEGLETLCIKDQTLTIEHAEKIVGWALSHHLMQNSEIDLDTKLVLSCESIQYGIGILQALQNESKSLKKSLKDVVTENEFEKRLLADVIPPNDIGVTFDDIGALENVKDTLKELVMLPLQRPELFCKGQLTKPCKGILLFGPPGTGKTMLAKAVATEAGANFINISMSSITSKWFGEGEKYVKAVFSLASKIAPSVIFVDEVDSMLGRRENPGEHEAMRKMKNEFMVNWDGLRTKDTERVLVLAATNRPYDLDEAVIRRLPRRLMVNLPDAPNRAKILKVILAKEDLSSDIDLDALASMTDGYSGSDLKNLCVTAAHRPIKEILEKEKKEHATALAEGRPTPALSGSADIRSLNMEDFKYAHQQVCASVSSESINMTELQQWNELYGEGGSRVKKALSYFM</sequence>